<evidence type="ECO:0000259" key="1">
    <source>
        <dbReference type="Pfam" id="PF08348"/>
    </source>
</evidence>
<evidence type="ECO:0000259" key="2">
    <source>
        <dbReference type="Pfam" id="PF13309"/>
    </source>
</evidence>
<gene>
    <name evidence="3" type="ORF">HA039_00510</name>
</gene>
<dbReference type="PANTHER" id="PTHR35568">
    <property type="entry name" value="TRANSCRIPTIONAL REGULATOR DAUR"/>
    <property type="match status" value="1"/>
</dbReference>
<dbReference type="Pfam" id="PF08348">
    <property type="entry name" value="PAS_6"/>
    <property type="match status" value="1"/>
</dbReference>
<dbReference type="InterPro" id="IPR013559">
    <property type="entry name" value="YheO"/>
</dbReference>
<sequence length="223" mass="23916">MSDEDELLLRESEKIVVALGRMFPGLCEVVLHDLRDPEHAVRAVEGGLSGRRVGDPATELGLARIQDPGYPDVLQNYPNRFPDGRAAKSTSIGIRNGEGRYVGAICLNLDVSRFAAVVSSLGDLIRTDDQDVPPAETLTARSAGELRAVTEEFAAARGLTPAALGPAARKELVRSLRARGFLQVKHSVQNLALILGVSRATVYNYLRGQPEPEPAPAEGGGQR</sequence>
<dbReference type="KEGG" id="slia:HA039_00510"/>
<dbReference type="RefSeq" id="WP_167022119.1">
    <property type="nucleotide sequence ID" value="NZ_CP050177.1"/>
</dbReference>
<reference evidence="3 4" key="1">
    <citation type="submission" date="2020-03" db="EMBL/GenBank/DDBJ databases">
        <title>A novel species.</title>
        <authorList>
            <person name="Gao J."/>
        </authorList>
    </citation>
    <scope>NUCLEOTIDE SEQUENCE [LARGE SCALE GENOMIC DNA]</scope>
    <source>
        <strain evidence="3 4">QMT-12</strain>
    </source>
</reference>
<name>A0A6G9GSC3_9ACTN</name>
<dbReference type="Pfam" id="PF13309">
    <property type="entry name" value="HTH_22"/>
    <property type="match status" value="1"/>
</dbReference>
<protein>
    <submittedName>
        <fullName evidence="3">Transcriptional regulator</fullName>
    </submittedName>
</protein>
<accession>A0A6G9GSC3</accession>
<feature type="domain" description="YheO-like" evidence="1">
    <location>
        <begin position="9"/>
        <end position="116"/>
    </location>
</feature>
<keyword evidence="4" id="KW-1185">Reference proteome</keyword>
<dbReference type="AlphaFoldDB" id="A0A6G9GSC3"/>
<dbReference type="InterPro" id="IPR039445">
    <property type="entry name" value="DauR-like_HTH"/>
</dbReference>
<dbReference type="PANTHER" id="PTHR35568:SF1">
    <property type="entry name" value="TRANSCRIPTIONAL REGULATOR DAUR"/>
    <property type="match status" value="1"/>
</dbReference>
<evidence type="ECO:0000313" key="4">
    <source>
        <dbReference type="Proteomes" id="UP000501179"/>
    </source>
</evidence>
<dbReference type="InterPro" id="IPR039446">
    <property type="entry name" value="DauR-like"/>
</dbReference>
<dbReference type="Proteomes" id="UP000501179">
    <property type="component" value="Chromosome"/>
</dbReference>
<feature type="domain" description="Transcriptional regulator DauR-like HTH" evidence="2">
    <location>
        <begin position="146"/>
        <end position="207"/>
    </location>
</feature>
<proteinExistence type="predicted"/>
<organism evidence="3 4">
    <name type="scientific">Streptomyces liangshanensis</name>
    <dbReference type="NCBI Taxonomy" id="2717324"/>
    <lineage>
        <taxon>Bacteria</taxon>
        <taxon>Bacillati</taxon>
        <taxon>Actinomycetota</taxon>
        <taxon>Actinomycetes</taxon>
        <taxon>Kitasatosporales</taxon>
        <taxon>Streptomycetaceae</taxon>
        <taxon>Streptomyces</taxon>
    </lineage>
</organism>
<dbReference type="EMBL" id="CP050177">
    <property type="protein sequence ID" value="QIQ00976.1"/>
    <property type="molecule type" value="Genomic_DNA"/>
</dbReference>
<evidence type="ECO:0000313" key="3">
    <source>
        <dbReference type="EMBL" id="QIQ00976.1"/>
    </source>
</evidence>